<dbReference type="PANTHER" id="PTHR45737:SF6">
    <property type="entry name" value="VON WILLEBRAND FACTOR A DOMAIN-CONTAINING PROTEIN 5A"/>
    <property type="match status" value="1"/>
</dbReference>
<reference evidence="3 4" key="1">
    <citation type="submission" date="2018-02" db="EMBL/GenBank/DDBJ databases">
        <title>Genome sequence of the basidiomycete white-rot fungus Phlebia centrifuga.</title>
        <authorList>
            <person name="Granchi Z."/>
            <person name="Peng M."/>
            <person name="de Vries R.P."/>
            <person name="Hilden K."/>
            <person name="Makela M.R."/>
            <person name="Grigoriev I."/>
            <person name="Riley R."/>
        </authorList>
    </citation>
    <scope>NUCLEOTIDE SEQUENCE [LARGE SCALE GENOMIC DNA]</scope>
    <source>
        <strain evidence="3 4">FBCC195</strain>
    </source>
</reference>
<sequence>MTARFRSRTFLEQDFVLLIEAIGLDAPRCFMEFDNRTTGSESVAMQLVLMPKFNLPPIRQQEYIFLVDRSGSMDGARIESAKRTLIMLLRGLPTQGIVFNIFSFGDETDGFWKTNKTYSQVSLAQAAHDIDATVGVVTHAVQQSTPNAPLRVFTLGIGETTSTAMCEGIARAGNGVCLMAATPESIVGKCSKLLRAGKTFLLKNISIDWGIPSDLQGSDHATPRVVQFTSLDQTMWQTPSHIGALYPGTRLIIFALIKSDRFTPPNEIYLRAQRDGTGDELKFSVPVEIVKFEEENSSSLLVHTLAARRLITELEDESRSEMTPDGERAASIIKLGERYQLASRYTSFVAVEAQETDSSQTPLPPGMVRPRPHGSHSPHQSSRNNKIHWQRKLDSYLQRAFGYVGGFVSAFIDTWVGPPPENLHSHTVPGGDLHSRPGSPVDYDVDEDDGEGDETDRTFTTLSSILGHSDSEWSEAESRGASPIADQDNARSQSPAFARAQTAPAPTQGGDQSVPLPPVDDNVVNLVRLQSFDGSFSPDDSFKGIVGINAMQEGQSLGLDPDLWATILAIAYFQKHLSNQPELRDSLAEKAREFALARLPSGTDFASLVKRAELVLQYS</sequence>
<comment type="caution">
    <text evidence="3">The sequence shown here is derived from an EMBL/GenBank/DDBJ whole genome shotgun (WGS) entry which is preliminary data.</text>
</comment>
<dbReference type="PANTHER" id="PTHR45737">
    <property type="entry name" value="VON WILLEBRAND FACTOR A DOMAIN-CONTAINING PROTEIN 5A"/>
    <property type="match status" value="1"/>
</dbReference>
<accession>A0A2R6S6R9</accession>
<feature type="region of interest" description="Disordered" evidence="1">
    <location>
        <begin position="352"/>
        <end position="386"/>
    </location>
</feature>
<dbReference type="InterPro" id="IPR002035">
    <property type="entry name" value="VWF_A"/>
</dbReference>
<feature type="compositionally biased region" description="Acidic residues" evidence="1">
    <location>
        <begin position="443"/>
        <end position="454"/>
    </location>
</feature>
<feature type="domain" description="VWFA" evidence="2">
    <location>
        <begin position="140"/>
        <end position="176"/>
    </location>
</feature>
<feature type="domain" description="VWFA" evidence="2">
    <location>
        <begin position="64"/>
        <end position="132"/>
    </location>
</feature>
<dbReference type="InterPro" id="IPR036465">
    <property type="entry name" value="vWFA_dom_sf"/>
</dbReference>
<dbReference type="SUPFAM" id="SSF53300">
    <property type="entry name" value="vWA-like"/>
    <property type="match status" value="1"/>
</dbReference>
<dbReference type="OrthoDB" id="1729737at2759"/>
<evidence type="ECO:0000313" key="4">
    <source>
        <dbReference type="Proteomes" id="UP000186601"/>
    </source>
</evidence>
<gene>
    <name evidence="3" type="ORF">PHLCEN_2v193</name>
</gene>
<proteinExistence type="predicted"/>
<dbReference type="Pfam" id="PF13768">
    <property type="entry name" value="VWA_3"/>
    <property type="match status" value="2"/>
</dbReference>
<name>A0A2R6S6R9_9APHY</name>
<dbReference type="Proteomes" id="UP000186601">
    <property type="component" value="Unassembled WGS sequence"/>
</dbReference>
<dbReference type="EMBL" id="MLYV02000015">
    <property type="protein sequence ID" value="PSS37966.1"/>
    <property type="molecule type" value="Genomic_DNA"/>
</dbReference>
<dbReference type="STRING" id="98765.A0A2R6S6R9"/>
<feature type="region of interest" description="Disordered" evidence="1">
    <location>
        <begin position="422"/>
        <end position="517"/>
    </location>
</feature>
<evidence type="ECO:0000256" key="1">
    <source>
        <dbReference type="SAM" id="MobiDB-lite"/>
    </source>
</evidence>
<keyword evidence="4" id="KW-1185">Reference proteome</keyword>
<evidence type="ECO:0000259" key="2">
    <source>
        <dbReference type="Pfam" id="PF13768"/>
    </source>
</evidence>
<organism evidence="3 4">
    <name type="scientific">Hermanssonia centrifuga</name>
    <dbReference type="NCBI Taxonomy" id="98765"/>
    <lineage>
        <taxon>Eukaryota</taxon>
        <taxon>Fungi</taxon>
        <taxon>Dikarya</taxon>
        <taxon>Basidiomycota</taxon>
        <taxon>Agaricomycotina</taxon>
        <taxon>Agaricomycetes</taxon>
        <taxon>Polyporales</taxon>
        <taxon>Meruliaceae</taxon>
        <taxon>Hermanssonia</taxon>
    </lineage>
</organism>
<dbReference type="Gene3D" id="3.40.50.410">
    <property type="entry name" value="von Willebrand factor, type A domain"/>
    <property type="match status" value="1"/>
</dbReference>
<dbReference type="AlphaFoldDB" id="A0A2R6S6R9"/>
<evidence type="ECO:0000313" key="3">
    <source>
        <dbReference type="EMBL" id="PSS37966.1"/>
    </source>
</evidence>
<protein>
    <recommendedName>
        <fullName evidence="2">VWFA domain-containing protein</fullName>
    </recommendedName>
</protein>